<dbReference type="InterPro" id="IPR032710">
    <property type="entry name" value="NTF2-like_dom_sf"/>
</dbReference>
<evidence type="ECO:0000313" key="2">
    <source>
        <dbReference type="Proteomes" id="UP001310890"/>
    </source>
</evidence>
<dbReference type="AlphaFoldDB" id="A0AAN7YS80"/>
<accession>A0AAN7YS80</accession>
<dbReference type="EMBL" id="JAVRRL010000017">
    <property type="protein sequence ID" value="KAK5114548.1"/>
    <property type="molecule type" value="Genomic_DNA"/>
</dbReference>
<dbReference type="InterPro" id="IPR009959">
    <property type="entry name" value="Cyclase_SnoaL-like"/>
</dbReference>
<organism evidence="1 2">
    <name type="scientific">Meristemomyces frigidus</name>
    <dbReference type="NCBI Taxonomy" id="1508187"/>
    <lineage>
        <taxon>Eukaryota</taxon>
        <taxon>Fungi</taxon>
        <taxon>Dikarya</taxon>
        <taxon>Ascomycota</taxon>
        <taxon>Pezizomycotina</taxon>
        <taxon>Dothideomycetes</taxon>
        <taxon>Dothideomycetidae</taxon>
        <taxon>Mycosphaerellales</taxon>
        <taxon>Teratosphaeriaceae</taxon>
        <taxon>Meristemomyces</taxon>
    </lineage>
</organism>
<dbReference type="SUPFAM" id="SSF54427">
    <property type="entry name" value="NTF2-like"/>
    <property type="match status" value="1"/>
</dbReference>
<comment type="caution">
    <text evidence="1">The sequence shown here is derived from an EMBL/GenBank/DDBJ whole genome shotgun (WGS) entry which is preliminary data.</text>
</comment>
<gene>
    <name evidence="1" type="ORF">LTR62_002483</name>
</gene>
<proteinExistence type="predicted"/>
<name>A0AAN7YS80_9PEZI</name>
<evidence type="ECO:0000313" key="1">
    <source>
        <dbReference type="EMBL" id="KAK5114548.1"/>
    </source>
</evidence>
<sequence>MDNRMPPSLYVTGDDGGFDSTLLQHFEAEGFNVHYLPLGKDPKPYRDRLRHLADDLELGEKYAIIAFGEAATHCLDAHIKPTPHLAAVIAYYPTSLPPPNTRFPPQLDVLVHLAGSQNFGSVFPSYTYPSAVPRFAESDQETYDKVSANLAWTRTLRVLRRAFTIEVDLEKIWEDHVALEFATKDAAATMRTMVAEPYVNHIPTLTGGIGSKHLFLFYRDYFIPQNPPSLTMKLVSRTLGTDRVVDEFIISFKHTTAIPWMLPDVPPTDKTVHVAMVSVVCVRGGKLYHEHLYWDQASVLVQVGLLDPKLVPESFRDKGLRRLPVYGKETAEKVLDESCHESNELISSWKDRPRGDPGAKVPMRPQEAAVGVANGAKAKSDGLNGHME</sequence>
<dbReference type="PANTHER" id="PTHR38436">
    <property type="entry name" value="POLYKETIDE CYCLASE SNOAL-LIKE DOMAIN"/>
    <property type="match status" value="1"/>
</dbReference>
<dbReference type="Proteomes" id="UP001310890">
    <property type="component" value="Unassembled WGS sequence"/>
</dbReference>
<reference evidence="1" key="1">
    <citation type="submission" date="2023-08" db="EMBL/GenBank/DDBJ databases">
        <title>Black Yeasts Isolated from many extreme environments.</title>
        <authorList>
            <person name="Coleine C."/>
            <person name="Stajich J.E."/>
            <person name="Selbmann L."/>
        </authorList>
    </citation>
    <scope>NUCLEOTIDE SEQUENCE</scope>
    <source>
        <strain evidence="1">CCFEE 5401</strain>
    </source>
</reference>
<dbReference type="Gene3D" id="3.10.450.50">
    <property type="match status" value="1"/>
</dbReference>
<dbReference type="PANTHER" id="PTHR38436:SF3">
    <property type="entry name" value="CARBOXYMETHYLENEBUTENOLIDASE-RELATED"/>
    <property type="match status" value="1"/>
</dbReference>
<dbReference type="GO" id="GO:0030638">
    <property type="term" value="P:polyketide metabolic process"/>
    <property type="evidence" value="ECO:0007669"/>
    <property type="project" value="InterPro"/>
</dbReference>
<protein>
    <recommendedName>
        <fullName evidence="3">Dienelactone hydrolase</fullName>
    </recommendedName>
</protein>
<evidence type="ECO:0008006" key="3">
    <source>
        <dbReference type="Google" id="ProtNLM"/>
    </source>
</evidence>